<evidence type="ECO:0000256" key="1">
    <source>
        <dbReference type="SAM" id="MobiDB-lite"/>
    </source>
</evidence>
<evidence type="ECO:0000313" key="3">
    <source>
        <dbReference type="Proteomes" id="UP000186817"/>
    </source>
</evidence>
<evidence type="ECO:0000313" key="2">
    <source>
        <dbReference type="EMBL" id="OLP91800.1"/>
    </source>
</evidence>
<organism evidence="2 3">
    <name type="scientific">Symbiodinium microadriaticum</name>
    <name type="common">Dinoflagellate</name>
    <name type="synonym">Zooxanthella microadriatica</name>
    <dbReference type="NCBI Taxonomy" id="2951"/>
    <lineage>
        <taxon>Eukaryota</taxon>
        <taxon>Sar</taxon>
        <taxon>Alveolata</taxon>
        <taxon>Dinophyceae</taxon>
        <taxon>Suessiales</taxon>
        <taxon>Symbiodiniaceae</taxon>
        <taxon>Symbiodinium</taxon>
    </lineage>
</organism>
<sequence length="392" mass="43256">MTSGIRLFDEEAYLLMAKCWQHLPGPFTDRHWNALEEGVRNMFPSIDLPSDPGIAVGPQEVPLFGRVVAEREGQNMQSQDEPRKAPLQIAERAKSHDLSALSASIKAQPTQPSRPECSDKPVSDGRRRPRTVADLARFSNDSGGSGGIDGMEVIKRARKKYAESLSQASSSQASSELHRPPELWTAISTSTVEVYVHIGTCLCRQNGCTAPLDLRQRAALADIIEELKMDPLVKKFFSRPVNVDRSTVAILAMGCNGSKTSLPKEVTRAPTASPLREEPRILLGRRAPHHLANGASPVLKLKEERRLKAMGVLDKEEDLSARFSLEKNRVSETENTEWSDSSSFLGEAFHSTSCKRRLVIKGPLKDAFGVRLRLGRARGRHYSASREVASLS</sequence>
<comment type="caution">
    <text evidence="2">The sequence shown here is derived from an EMBL/GenBank/DDBJ whole genome shotgun (WGS) entry which is preliminary data.</text>
</comment>
<gene>
    <name evidence="2" type="ORF">AK812_SmicGene26434</name>
</gene>
<dbReference type="EMBL" id="LSRX01000648">
    <property type="protein sequence ID" value="OLP91800.1"/>
    <property type="molecule type" value="Genomic_DNA"/>
</dbReference>
<dbReference type="Proteomes" id="UP000186817">
    <property type="component" value="Unassembled WGS sequence"/>
</dbReference>
<keyword evidence="3" id="KW-1185">Reference proteome</keyword>
<feature type="compositionally biased region" description="Polar residues" evidence="1">
    <location>
        <begin position="101"/>
        <end position="113"/>
    </location>
</feature>
<feature type="compositionally biased region" description="Basic and acidic residues" evidence="1">
    <location>
        <begin position="116"/>
        <end position="126"/>
    </location>
</feature>
<reference evidence="2 3" key="1">
    <citation type="submission" date="2016-02" db="EMBL/GenBank/DDBJ databases">
        <title>Genome analysis of coral dinoflagellate symbionts highlights evolutionary adaptations to a symbiotic lifestyle.</title>
        <authorList>
            <person name="Aranda M."/>
            <person name="Li Y."/>
            <person name="Liew Y.J."/>
            <person name="Baumgarten S."/>
            <person name="Simakov O."/>
            <person name="Wilson M."/>
            <person name="Piel J."/>
            <person name="Ashoor H."/>
            <person name="Bougouffa S."/>
            <person name="Bajic V.B."/>
            <person name="Ryu T."/>
            <person name="Ravasi T."/>
            <person name="Bayer T."/>
            <person name="Micklem G."/>
            <person name="Kim H."/>
            <person name="Bhak J."/>
            <person name="Lajeunesse T.C."/>
            <person name="Voolstra C.R."/>
        </authorList>
    </citation>
    <scope>NUCLEOTIDE SEQUENCE [LARGE SCALE GENOMIC DNA]</scope>
    <source>
        <strain evidence="2 3">CCMP2467</strain>
    </source>
</reference>
<dbReference type="AlphaFoldDB" id="A0A1Q9D9H8"/>
<accession>A0A1Q9D9H8</accession>
<proteinExistence type="predicted"/>
<feature type="region of interest" description="Disordered" evidence="1">
    <location>
        <begin position="98"/>
        <end position="149"/>
    </location>
</feature>
<name>A0A1Q9D9H8_SYMMI</name>
<protein>
    <submittedName>
        <fullName evidence="2">Uncharacterized protein</fullName>
    </submittedName>
</protein>
<dbReference type="OrthoDB" id="1937912at2759"/>